<evidence type="ECO:0000256" key="2">
    <source>
        <dbReference type="ARBA" id="ARBA00006058"/>
    </source>
</evidence>
<comment type="similarity">
    <text evidence="2">Belongs to the prominin family.</text>
</comment>
<organism evidence="8 9">
    <name type="scientific">Anas platyrhynchos platyrhynchos</name>
    <name type="common">Northern mallard</name>
    <dbReference type="NCBI Taxonomy" id="8840"/>
    <lineage>
        <taxon>Eukaryota</taxon>
        <taxon>Metazoa</taxon>
        <taxon>Chordata</taxon>
        <taxon>Craniata</taxon>
        <taxon>Vertebrata</taxon>
        <taxon>Euteleostomi</taxon>
        <taxon>Archelosauria</taxon>
        <taxon>Archosauria</taxon>
        <taxon>Dinosauria</taxon>
        <taxon>Saurischia</taxon>
        <taxon>Theropoda</taxon>
        <taxon>Coelurosauria</taxon>
        <taxon>Aves</taxon>
        <taxon>Neognathae</taxon>
        <taxon>Galloanserae</taxon>
        <taxon>Anseriformes</taxon>
        <taxon>Anatidae</taxon>
        <taxon>Anatinae</taxon>
        <taxon>Anas</taxon>
    </lineage>
</organism>
<dbReference type="Proteomes" id="UP000016666">
    <property type="component" value="Chromosome 4"/>
</dbReference>
<dbReference type="GO" id="GO:0016324">
    <property type="term" value="C:apical plasma membrane"/>
    <property type="evidence" value="ECO:0007669"/>
    <property type="project" value="TreeGrafter"/>
</dbReference>
<evidence type="ECO:0000256" key="5">
    <source>
        <dbReference type="ARBA" id="ARBA00023136"/>
    </source>
</evidence>
<keyword evidence="4" id="KW-1133">Transmembrane helix</keyword>
<evidence type="ECO:0000256" key="6">
    <source>
        <dbReference type="ARBA" id="ARBA00023180"/>
    </source>
</evidence>
<reference evidence="8" key="3">
    <citation type="submission" date="2025-09" db="UniProtKB">
        <authorList>
            <consortium name="Ensembl"/>
        </authorList>
    </citation>
    <scope>IDENTIFICATION</scope>
</reference>
<evidence type="ECO:0000313" key="9">
    <source>
        <dbReference type="Proteomes" id="UP000016666"/>
    </source>
</evidence>
<dbReference type="AlphaFoldDB" id="A0A493T251"/>
<feature type="signal peptide" evidence="7">
    <location>
        <begin position="1"/>
        <end position="19"/>
    </location>
</feature>
<accession>A0A493T251</accession>
<reference evidence="8" key="2">
    <citation type="submission" date="2025-08" db="UniProtKB">
        <authorList>
            <consortium name="Ensembl"/>
        </authorList>
    </citation>
    <scope>IDENTIFICATION</scope>
</reference>
<dbReference type="GO" id="GO:0045494">
    <property type="term" value="P:photoreceptor cell maintenance"/>
    <property type="evidence" value="ECO:0007669"/>
    <property type="project" value="TreeGrafter"/>
</dbReference>
<sequence length="178" mass="19653">MAVELCLLLLLLFCGSTVSEVQPIYKPPPGTLDFGFVPSKTYDTGAYHEPGPIGILFKIVHAFLYLVQPNPFPQDLIRKVAQQKFGNTQGDYQKQIDYLVSQYNTTKDKALSDLNNVGPLLGSRVQEQLGKEVRPALDAALTMAGGKDVHIRVLMFSCHGKTGVIFLVHSMGWLYAVL</sequence>
<evidence type="ECO:0000256" key="7">
    <source>
        <dbReference type="SAM" id="SignalP"/>
    </source>
</evidence>
<reference evidence="8 9" key="1">
    <citation type="submission" date="2017-10" db="EMBL/GenBank/DDBJ databases">
        <title>A new Pekin duck reference genome.</title>
        <authorList>
            <person name="Hou Z.-C."/>
            <person name="Zhou Z.-K."/>
            <person name="Zhu F."/>
            <person name="Hou S.-S."/>
        </authorList>
    </citation>
    <scope>NUCLEOTIDE SEQUENCE [LARGE SCALE GENOMIC DNA]</scope>
</reference>
<dbReference type="Ensembl" id="ENSAPLT00000021586.1">
    <property type="protein sequence ID" value="ENSAPLP00000019911.1"/>
    <property type="gene ID" value="ENSAPLG00000006442.2"/>
</dbReference>
<keyword evidence="9" id="KW-1185">Reference proteome</keyword>
<dbReference type="GO" id="GO:0071914">
    <property type="term" value="C:prominosome"/>
    <property type="evidence" value="ECO:0007669"/>
    <property type="project" value="TreeGrafter"/>
</dbReference>
<keyword evidence="3" id="KW-0812">Transmembrane</keyword>
<dbReference type="GO" id="GO:0009986">
    <property type="term" value="C:cell surface"/>
    <property type="evidence" value="ECO:0007669"/>
    <property type="project" value="TreeGrafter"/>
</dbReference>
<dbReference type="PANTHER" id="PTHR22730">
    <property type="entry name" value="PROMININ PROM PROTEIN"/>
    <property type="match status" value="1"/>
</dbReference>
<evidence type="ECO:0000256" key="3">
    <source>
        <dbReference type="ARBA" id="ARBA00022692"/>
    </source>
</evidence>
<protein>
    <submittedName>
        <fullName evidence="8">Prominin 1</fullName>
    </submittedName>
</protein>
<name>A0A493T251_ANAPP</name>
<evidence type="ECO:0000256" key="4">
    <source>
        <dbReference type="ARBA" id="ARBA00022989"/>
    </source>
</evidence>
<keyword evidence="5" id="KW-0472">Membrane</keyword>
<dbReference type="GO" id="GO:0060219">
    <property type="term" value="P:camera-type eye photoreceptor cell differentiation"/>
    <property type="evidence" value="ECO:0007669"/>
    <property type="project" value="TreeGrafter"/>
</dbReference>
<evidence type="ECO:0000313" key="8">
    <source>
        <dbReference type="Ensembl" id="ENSAPLP00000019911.1"/>
    </source>
</evidence>
<feature type="chain" id="PRO_5019754029" evidence="7">
    <location>
        <begin position="20"/>
        <end position="178"/>
    </location>
</feature>
<dbReference type="GO" id="GO:0031528">
    <property type="term" value="C:microvillus membrane"/>
    <property type="evidence" value="ECO:0007669"/>
    <property type="project" value="UniProtKB-SubCell"/>
</dbReference>
<dbReference type="PANTHER" id="PTHR22730:SF3">
    <property type="entry name" value="PROMININ-1"/>
    <property type="match status" value="1"/>
</dbReference>
<keyword evidence="7" id="KW-0732">Signal</keyword>
<dbReference type="GeneTree" id="ENSGT00530000063586"/>
<comment type="subcellular location">
    <subcellularLocation>
        <location evidence="1">Cell projection</location>
        <location evidence="1">Microvillus membrane</location>
        <topology evidence="1">Multi-pass membrane protein</topology>
    </subcellularLocation>
</comment>
<keyword evidence="6" id="KW-0325">Glycoprotein</keyword>
<gene>
    <name evidence="8" type="primary">PROM1</name>
</gene>
<proteinExistence type="inferred from homology"/>
<evidence type="ECO:0000256" key="1">
    <source>
        <dbReference type="ARBA" id="ARBA00004475"/>
    </source>
</evidence>
<dbReference type="InterPro" id="IPR008795">
    <property type="entry name" value="Prominin"/>
</dbReference>
<dbReference type="Pfam" id="PF05478">
    <property type="entry name" value="Prominin"/>
    <property type="match status" value="1"/>
</dbReference>
<dbReference type="GO" id="GO:0005929">
    <property type="term" value="C:cilium"/>
    <property type="evidence" value="ECO:0007669"/>
    <property type="project" value="TreeGrafter"/>
</dbReference>
<dbReference type="GO" id="GO:0015485">
    <property type="term" value="F:cholesterol binding"/>
    <property type="evidence" value="ECO:0007669"/>
    <property type="project" value="TreeGrafter"/>
</dbReference>